<evidence type="ECO:0000313" key="4">
    <source>
        <dbReference type="Proteomes" id="UP000233387"/>
    </source>
</evidence>
<dbReference type="InterPro" id="IPR006626">
    <property type="entry name" value="PbH1"/>
</dbReference>
<proteinExistence type="predicted"/>
<dbReference type="Proteomes" id="UP000233387">
    <property type="component" value="Unassembled WGS sequence"/>
</dbReference>
<feature type="chain" id="PRO_5015001422" evidence="1">
    <location>
        <begin position="21"/>
        <end position="944"/>
    </location>
</feature>
<gene>
    <name evidence="3" type="ORF">Rain11_1018</name>
</gene>
<dbReference type="NCBIfam" id="TIGR04183">
    <property type="entry name" value="Por_Secre_tail"/>
    <property type="match status" value="1"/>
</dbReference>
<dbReference type="EMBL" id="NKXO01000013">
    <property type="protein sequence ID" value="PKQ69953.1"/>
    <property type="molecule type" value="Genomic_DNA"/>
</dbReference>
<dbReference type="RefSeq" id="WP_101358285.1">
    <property type="nucleotide sequence ID" value="NZ_NKXO01000013.1"/>
</dbReference>
<feature type="domain" description="Secretion system C-terminal sorting" evidence="2">
    <location>
        <begin position="874"/>
        <end position="940"/>
    </location>
</feature>
<dbReference type="OrthoDB" id="898126at2"/>
<sequence length="944" mass="102446">MKKSHFLFVLLLLSFTFSKAQTIYVSPTGNDTNAGTSCTDAKQTLSAAIAAAPAGGTVFVCTGSYTITSNVVINKPLTLLGDTPQPIFTMSGACESILVVASPNVTIQNLHLRVNGAGGTSTNGRHGIFVANHGVPGAYNNLQIIGNTIENINPAPMSVDMHAYAIRFADNNIISFLVGNNQVTIQNNTIPGNPAAFAFFRVGIRSIGNYGTITNNNIQGGGLYAIQWGDLTGNVNITSNNISAIAQAGVEINIPVATATVNINNNNLSVPAFVPDASSFAVIEIKDNYLGSVVNIQNNTISGHPNVGIWLGRSRNVNIISNTFTPRLTSTTFNHLIINTKNRTFSVSAGSPLTVQNISILDNTFHHSTSVGGTAIAFANHHSGAVPAFNNITIGSATQRNRFHANIARFIALDPFYGNTDAVVLTLPLGAFPNPFTSIWTTGMPSTTMASVNTNFNAVNNEFDVGSGLQTPLSMSNPDLILLENRIQHAIDYGALGFVTVKPNHVFVTQQSFIAPAFTTSPRIRRGTNVISADGFTLNVEQGSYTDDGSATDRPLTTYNTDFVPVGAMPVISENWELNGTGKTLNMLGDLTINNQMIFTDGFVQTNTNTLYFSPTAIDPAVNPTTVGEKNNSRILGRARTIRNVGTGAFDFLGLNLPAGADIGTLDLLRVSDAAGIQTVGTFTSIACTWYIQPSVANGRNGVEFRWLPAINNGKNTNQLQVWRNNGTVWEIRSTPFIAPSTSPLITSIPINVTAFSPWTISDIVNPLPVEFLSIQARYNENHIPEILWNTMSEINADFYEVERSFDAKDFVKIVQISAKKKSENRYVVEDRGLGNKITGKIYYRIKQVDKDGKFTYSRIVSLSTEKSNLLAGIYPNPTRDILYLNSLQERLEVKIQDLYGRTLQVIDVKFGENQINFSHMPQGVYWIEVKGASLRELYKIVRN</sequence>
<evidence type="ECO:0000313" key="3">
    <source>
        <dbReference type="EMBL" id="PKQ69953.1"/>
    </source>
</evidence>
<reference evidence="3 4" key="1">
    <citation type="submission" date="2017-06" db="EMBL/GenBank/DDBJ databases">
        <title>Raineya orbicola gen. nov., sp. nov. a slightly thermophilic bacterium of the phylum Bacteroidetes and the description of Raineyaceae fam. nov.</title>
        <authorList>
            <person name="Albuquerque L."/>
            <person name="Polonia A.R.M."/>
            <person name="Barroso C."/>
            <person name="Froufe H.J.C."/>
            <person name="Lage O."/>
            <person name="Lobo-Da-Cunha A."/>
            <person name="Egas C."/>
            <person name="Da Costa M.S."/>
        </authorList>
    </citation>
    <scope>NUCLEOTIDE SEQUENCE [LARGE SCALE GENOMIC DNA]</scope>
    <source>
        <strain evidence="3 4">SPSPC-11</strain>
    </source>
</reference>
<dbReference type="AlphaFoldDB" id="A0A2N3IIA0"/>
<keyword evidence="1" id="KW-0732">Signal</keyword>
<dbReference type="Pfam" id="PF18962">
    <property type="entry name" value="Por_Secre_tail"/>
    <property type="match status" value="1"/>
</dbReference>
<keyword evidence="4" id="KW-1185">Reference proteome</keyword>
<comment type="caution">
    <text evidence="3">The sequence shown here is derived from an EMBL/GenBank/DDBJ whole genome shotgun (WGS) entry which is preliminary data.</text>
</comment>
<dbReference type="SUPFAM" id="SSF51126">
    <property type="entry name" value="Pectin lyase-like"/>
    <property type="match status" value="1"/>
</dbReference>
<dbReference type="SMART" id="SM00710">
    <property type="entry name" value="PbH1"/>
    <property type="match status" value="7"/>
</dbReference>
<organism evidence="3 4">
    <name type="scientific">Raineya orbicola</name>
    <dbReference type="NCBI Taxonomy" id="2016530"/>
    <lineage>
        <taxon>Bacteria</taxon>
        <taxon>Pseudomonadati</taxon>
        <taxon>Bacteroidota</taxon>
        <taxon>Cytophagia</taxon>
        <taxon>Cytophagales</taxon>
        <taxon>Raineyaceae</taxon>
        <taxon>Raineya</taxon>
    </lineage>
</organism>
<name>A0A2N3IIA0_9BACT</name>
<dbReference type="Gene3D" id="2.160.20.10">
    <property type="entry name" value="Single-stranded right-handed beta-helix, Pectin lyase-like"/>
    <property type="match status" value="1"/>
</dbReference>
<accession>A0A2N3IIA0</accession>
<protein>
    <submittedName>
        <fullName evidence="3">Por secretion system C-terminal sorting domain</fullName>
    </submittedName>
</protein>
<dbReference type="InterPro" id="IPR012334">
    <property type="entry name" value="Pectin_lyas_fold"/>
</dbReference>
<evidence type="ECO:0000259" key="2">
    <source>
        <dbReference type="Pfam" id="PF18962"/>
    </source>
</evidence>
<feature type="signal peptide" evidence="1">
    <location>
        <begin position="1"/>
        <end position="20"/>
    </location>
</feature>
<evidence type="ECO:0000256" key="1">
    <source>
        <dbReference type="SAM" id="SignalP"/>
    </source>
</evidence>
<dbReference type="InterPro" id="IPR011050">
    <property type="entry name" value="Pectin_lyase_fold/virulence"/>
</dbReference>
<dbReference type="InterPro" id="IPR026444">
    <property type="entry name" value="Secre_tail"/>
</dbReference>